<keyword evidence="2" id="KW-0805">Transcription regulation</keyword>
<dbReference type="AlphaFoldDB" id="A0A2N6LGV8"/>
<dbReference type="CDD" id="cd05466">
    <property type="entry name" value="PBP2_LTTR_substrate"/>
    <property type="match status" value="1"/>
</dbReference>
<dbReference type="PANTHER" id="PTHR30346">
    <property type="entry name" value="TRANSCRIPTIONAL DUAL REGULATOR HCAR-RELATED"/>
    <property type="match status" value="1"/>
</dbReference>
<keyword evidence="3" id="KW-0238">DNA-binding</keyword>
<evidence type="ECO:0000313" key="6">
    <source>
        <dbReference type="EMBL" id="PMB23143.1"/>
    </source>
</evidence>
<dbReference type="Proteomes" id="UP000235081">
    <property type="component" value="Unassembled WGS sequence"/>
</dbReference>
<sequence>MDMYQIRYFLAIAETGGFTKAAERLFVSQPSLSAGIKKLEQELGVTLFERGGRRAILTPAGKFFLEKAKTILNEYQVTLRELKGFHHQPTLRLGTLRTIRISSLAGLIRDFQAQHPNMLIELVDGTIEDLRNTLESGDIDLAITVLDNREDPKTSMILYKQRRMLAVPTSHPFAQRGSVRLMELNQQPYIDRLHCELWGETQNLFASKDIQPQVLYKADHEEWVISLIAAGLGMSIMPEWQGIPGVTYIPVLDLPLQRAIGLIWRAKQESVVINKFCAFAASHYWQG</sequence>
<dbReference type="SUPFAM" id="SSF53850">
    <property type="entry name" value="Periplasmic binding protein-like II"/>
    <property type="match status" value="1"/>
</dbReference>
<dbReference type="PROSITE" id="PS50931">
    <property type="entry name" value="HTH_LYSR"/>
    <property type="match status" value="1"/>
</dbReference>
<dbReference type="InterPro" id="IPR036390">
    <property type="entry name" value="WH_DNA-bd_sf"/>
</dbReference>
<feature type="domain" description="HTH lysR-type" evidence="5">
    <location>
        <begin position="1"/>
        <end position="58"/>
    </location>
</feature>
<dbReference type="Gene3D" id="3.40.190.10">
    <property type="entry name" value="Periplasmic binding protein-like II"/>
    <property type="match status" value="2"/>
</dbReference>
<dbReference type="Pfam" id="PF00126">
    <property type="entry name" value="HTH_1"/>
    <property type="match status" value="1"/>
</dbReference>
<evidence type="ECO:0000256" key="3">
    <source>
        <dbReference type="ARBA" id="ARBA00023125"/>
    </source>
</evidence>
<comment type="similarity">
    <text evidence="1">Belongs to the LysR transcriptional regulatory family.</text>
</comment>
<evidence type="ECO:0000256" key="4">
    <source>
        <dbReference type="ARBA" id="ARBA00023163"/>
    </source>
</evidence>
<dbReference type="GO" id="GO:0003700">
    <property type="term" value="F:DNA-binding transcription factor activity"/>
    <property type="evidence" value="ECO:0007669"/>
    <property type="project" value="InterPro"/>
</dbReference>
<accession>A0A2N6LGV8</accession>
<evidence type="ECO:0000313" key="7">
    <source>
        <dbReference type="Proteomes" id="UP000235081"/>
    </source>
</evidence>
<dbReference type="InterPro" id="IPR005119">
    <property type="entry name" value="LysR_subst-bd"/>
</dbReference>
<dbReference type="InterPro" id="IPR000847">
    <property type="entry name" value="LysR_HTH_N"/>
</dbReference>
<dbReference type="GO" id="GO:0003677">
    <property type="term" value="F:DNA binding"/>
    <property type="evidence" value="ECO:0007669"/>
    <property type="project" value="UniProtKB-KW"/>
</dbReference>
<dbReference type="Pfam" id="PF03466">
    <property type="entry name" value="LysR_substrate"/>
    <property type="match status" value="1"/>
</dbReference>
<reference evidence="6 7" key="1">
    <citation type="submission" date="2017-07" db="EMBL/GenBank/DDBJ databases">
        <title>Genomes of Fischerella (Mastigocladus) sp. strains.</title>
        <authorList>
            <person name="Miller S.R."/>
        </authorList>
    </citation>
    <scope>NUCLEOTIDE SEQUENCE [LARGE SCALE GENOMIC DNA]</scope>
    <source>
        <strain evidence="6 7">CCMEE 5318</strain>
    </source>
</reference>
<evidence type="ECO:0000256" key="2">
    <source>
        <dbReference type="ARBA" id="ARBA00023015"/>
    </source>
</evidence>
<comment type="caution">
    <text evidence="6">The sequence shown here is derived from an EMBL/GenBank/DDBJ whole genome shotgun (WGS) entry which is preliminary data.</text>
</comment>
<name>A0A2N6LGV8_9CYAN</name>
<dbReference type="GO" id="GO:0032993">
    <property type="term" value="C:protein-DNA complex"/>
    <property type="evidence" value="ECO:0007669"/>
    <property type="project" value="TreeGrafter"/>
</dbReference>
<dbReference type="FunFam" id="1.10.10.10:FF:000001">
    <property type="entry name" value="LysR family transcriptional regulator"/>
    <property type="match status" value="1"/>
</dbReference>
<proteinExistence type="inferred from homology"/>
<dbReference type="RefSeq" id="WP_102181570.1">
    <property type="nucleotide sequence ID" value="NZ_NMQE01000306.1"/>
</dbReference>
<dbReference type="Gene3D" id="1.10.10.10">
    <property type="entry name" value="Winged helix-like DNA-binding domain superfamily/Winged helix DNA-binding domain"/>
    <property type="match status" value="1"/>
</dbReference>
<evidence type="ECO:0000256" key="1">
    <source>
        <dbReference type="ARBA" id="ARBA00009437"/>
    </source>
</evidence>
<keyword evidence="4" id="KW-0804">Transcription</keyword>
<dbReference type="SUPFAM" id="SSF46785">
    <property type="entry name" value="Winged helix' DNA-binding domain"/>
    <property type="match status" value="1"/>
</dbReference>
<dbReference type="EMBL" id="NMQE01000306">
    <property type="protein sequence ID" value="PMB23143.1"/>
    <property type="molecule type" value="Genomic_DNA"/>
</dbReference>
<dbReference type="PANTHER" id="PTHR30346:SF28">
    <property type="entry name" value="HTH-TYPE TRANSCRIPTIONAL REGULATOR CYNR"/>
    <property type="match status" value="1"/>
</dbReference>
<dbReference type="PRINTS" id="PR00039">
    <property type="entry name" value="HTHLYSR"/>
</dbReference>
<organism evidence="6 7">
    <name type="scientific">Fischerella thermalis CCMEE 5318</name>
    <dbReference type="NCBI Taxonomy" id="2019666"/>
    <lineage>
        <taxon>Bacteria</taxon>
        <taxon>Bacillati</taxon>
        <taxon>Cyanobacteriota</taxon>
        <taxon>Cyanophyceae</taxon>
        <taxon>Nostocales</taxon>
        <taxon>Hapalosiphonaceae</taxon>
        <taxon>Fischerella</taxon>
    </lineage>
</organism>
<protein>
    <submittedName>
        <fullName evidence="6">LysR family transcriptional regulator</fullName>
    </submittedName>
</protein>
<gene>
    <name evidence="6" type="ORF">CEN46_10910</name>
</gene>
<dbReference type="InterPro" id="IPR036388">
    <property type="entry name" value="WH-like_DNA-bd_sf"/>
</dbReference>
<evidence type="ECO:0000259" key="5">
    <source>
        <dbReference type="PROSITE" id="PS50931"/>
    </source>
</evidence>